<dbReference type="RefSeq" id="WP_146899287.1">
    <property type="nucleotide sequence ID" value="NZ_BAAARM010000001.1"/>
</dbReference>
<keyword evidence="1" id="KW-0678">Repressor</keyword>
<dbReference type="Gene3D" id="3.40.50.2300">
    <property type="match status" value="2"/>
</dbReference>
<keyword evidence="2" id="KW-0805">Transcription regulation</keyword>
<dbReference type="InterPro" id="IPR000843">
    <property type="entry name" value="HTH_LacI"/>
</dbReference>
<keyword evidence="3" id="KW-0238">DNA-binding</keyword>
<accession>A0A512D8C8</accession>
<sequence length="345" mass="35516">MVTLRDVARAAGVSAATASRALAAEPGAVATDRRERVLRAADELGYRRPGATASGPPSRRVGVIVPDMENPFFSGVVKGIGHRARDAGVTVFVADSDEDSRVEADLVRQLASQVDGLVLCSPRMSDDALAALPGDLAVVLLNREAPGLPSIVVDNSDGVRQALEHVHALGHRRIAYAGGPVDSWSDRERRRGLAAAVAALPDVDVVQLGHFPAAFSGGVAAADLVVATGASAVIAHNDLVALGVLDRLRARGVDVPGRVSVVGFDDVPAATQVSPALTTVGIPIRTLGRTAVDLLLELAPRPAGPRPTPQVRRIAVSLVVRGSTGPAPAPGPRTDLTLPTKAGHA</sequence>
<dbReference type="Pfam" id="PF13377">
    <property type="entry name" value="Peripla_BP_3"/>
    <property type="match status" value="1"/>
</dbReference>
<evidence type="ECO:0000313" key="7">
    <source>
        <dbReference type="EMBL" id="GEO32736.1"/>
    </source>
</evidence>
<dbReference type="InterPro" id="IPR046335">
    <property type="entry name" value="LacI/GalR-like_sensor"/>
</dbReference>
<dbReference type="AlphaFoldDB" id="A0A512D8C8"/>
<proteinExistence type="predicted"/>
<dbReference type="Proteomes" id="UP000321181">
    <property type="component" value="Unassembled WGS sequence"/>
</dbReference>
<protein>
    <submittedName>
        <fullName evidence="7">LacI family transcriptional regulator</fullName>
    </submittedName>
</protein>
<dbReference type="GO" id="GO:0003700">
    <property type="term" value="F:DNA-binding transcription factor activity"/>
    <property type="evidence" value="ECO:0007669"/>
    <property type="project" value="TreeGrafter"/>
</dbReference>
<dbReference type="PANTHER" id="PTHR30146:SF148">
    <property type="entry name" value="HTH-TYPE TRANSCRIPTIONAL REPRESSOR PURR-RELATED"/>
    <property type="match status" value="1"/>
</dbReference>
<dbReference type="SUPFAM" id="SSF47413">
    <property type="entry name" value="lambda repressor-like DNA-binding domains"/>
    <property type="match status" value="1"/>
</dbReference>
<dbReference type="GO" id="GO:0000976">
    <property type="term" value="F:transcription cis-regulatory region binding"/>
    <property type="evidence" value="ECO:0007669"/>
    <property type="project" value="TreeGrafter"/>
</dbReference>
<evidence type="ECO:0000256" key="2">
    <source>
        <dbReference type="ARBA" id="ARBA00023015"/>
    </source>
</evidence>
<dbReference type="Pfam" id="PF00356">
    <property type="entry name" value="LacI"/>
    <property type="match status" value="1"/>
</dbReference>
<dbReference type="SMART" id="SM00354">
    <property type="entry name" value="HTH_LACI"/>
    <property type="match status" value="1"/>
</dbReference>
<dbReference type="OrthoDB" id="3258243at2"/>
<dbReference type="Gene3D" id="1.10.260.40">
    <property type="entry name" value="lambda repressor-like DNA-binding domains"/>
    <property type="match status" value="1"/>
</dbReference>
<dbReference type="SUPFAM" id="SSF53822">
    <property type="entry name" value="Periplasmic binding protein-like I"/>
    <property type="match status" value="1"/>
</dbReference>
<dbReference type="CDD" id="cd06267">
    <property type="entry name" value="PBP1_LacI_sugar_binding-like"/>
    <property type="match status" value="1"/>
</dbReference>
<dbReference type="PROSITE" id="PS50932">
    <property type="entry name" value="HTH_LACI_2"/>
    <property type="match status" value="1"/>
</dbReference>
<name>A0A512D8C8_9CELL</name>
<gene>
    <name evidence="7" type="ORF">CAE01nite_04610</name>
</gene>
<dbReference type="PANTHER" id="PTHR30146">
    <property type="entry name" value="LACI-RELATED TRANSCRIPTIONAL REPRESSOR"/>
    <property type="match status" value="1"/>
</dbReference>
<evidence type="ECO:0000256" key="3">
    <source>
        <dbReference type="ARBA" id="ARBA00023125"/>
    </source>
</evidence>
<evidence type="ECO:0000259" key="6">
    <source>
        <dbReference type="PROSITE" id="PS50932"/>
    </source>
</evidence>
<evidence type="ECO:0000256" key="5">
    <source>
        <dbReference type="SAM" id="MobiDB-lite"/>
    </source>
</evidence>
<dbReference type="InterPro" id="IPR010982">
    <property type="entry name" value="Lambda_DNA-bd_dom_sf"/>
</dbReference>
<dbReference type="PROSITE" id="PS00356">
    <property type="entry name" value="HTH_LACI_1"/>
    <property type="match status" value="1"/>
</dbReference>
<organism evidence="7 8">
    <name type="scientific">Cellulomonas aerilata</name>
    <dbReference type="NCBI Taxonomy" id="515326"/>
    <lineage>
        <taxon>Bacteria</taxon>
        <taxon>Bacillati</taxon>
        <taxon>Actinomycetota</taxon>
        <taxon>Actinomycetes</taxon>
        <taxon>Micrococcales</taxon>
        <taxon>Cellulomonadaceae</taxon>
        <taxon>Cellulomonas</taxon>
    </lineage>
</organism>
<evidence type="ECO:0000256" key="1">
    <source>
        <dbReference type="ARBA" id="ARBA00022491"/>
    </source>
</evidence>
<reference evidence="7 8" key="1">
    <citation type="submission" date="2019-07" db="EMBL/GenBank/DDBJ databases">
        <title>Whole genome shotgun sequence of Cellulomonas aerilata NBRC 106308.</title>
        <authorList>
            <person name="Hosoyama A."/>
            <person name="Uohara A."/>
            <person name="Ohji S."/>
            <person name="Ichikawa N."/>
        </authorList>
    </citation>
    <scope>NUCLEOTIDE SEQUENCE [LARGE SCALE GENOMIC DNA]</scope>
    <source>
        <strain evidence="7 8">NBRC 106308</strain>
    </source>
</reference>
<evidence type="ECO:0000256" key="4">
    <source>
        <dbReference type="ARBA" id="ARBA00023163"/>
    </source>
</evidence>
<keyword evidence="8" id="KW-1185">Reference proteome</keyword>
<comment type="caution">
    <text evidence="7">The sequence shown here is derived from an EMBL/GenBank/DDBJ whole genome shotgun (WGS) entry which is preliminary data.</text>
</comment>
<dbReference type="EMBL" id="BJYY01000001">
    <property type="protein sequence ID" value="GEO32736.1"/>
    <property type="molecule type" value="Genomic_DNA"/>
</dbReference>
<dbReference type="InterPro" id="IPR028082">
    <property type="entry name" value="Peripla_BP_I"/>
</dbReference>
<feature type="region of interest" description="Disordered" evidence="5">
    <location>
        <begin position="322"/>
        <end position="345"/>
    </location>
</feature>
<feature type="domain" description="HTH lacI-type" evidence="6">
    <location>
        <begin position="2"/>
        <end position="58"/>
    </location>
</feature>
<keyword evidence="4" id="KW-0804">Transcription</keyword>
<evidence type="ECO:0000313" key="8">
    <source>
        <dbReference type="Proteomes" id="UP000321181"/>
    </source>
</evidence>